<dbReference type="Proteomes" id="UP001054889">
    <property type="component" value="Unassembled WGS sequence"/>
</dbReference>
<evidence type="ECO:0000313" key="1">
    <source>
        <dbReference type="EMBL" id="GJN35299.1"/>
    </source>
</evidence>
<keyword evidence="2" id="KW-1185">Reference proteome</keyword>
<comment type="caution">
    <text evidence="1">The sequence shown here is derived from an EMBL/GenBank/DDBJ whole genome shotgun (WGS) entry which is preliminary data.</text>
</comment>
<dbReference type="AlphaFoldDB" id="A0AAV5FKF1"/>
<accession>A0AAV5FKF1</accession>
<evidence type="ECO:0008006" key="3">
    <source>
        <dbReference type="Google" id="ProtNLM"/>
    </source>
</evidence>
<gene>
    <name evidence="1" type="primary">gb24054</name>
    <name evidence="1" type="ORF">PR202_gb24054</name>
</gene>
<dbReference type="InterPro" id="IPR011009">
    <property type="entry name" value="Kinase-like_dom_sf"/>
</dbReference>
<reference evidence="1" key="1">
    <citation type="journal article" date="2018" name="DNA Res.">
        <title>Multiple hybrid de novo genome assembly of finger millet, an orphan allotetraploid crop.</title>
        <authorList>
            <person name="Hatakeyama M."/>
            <person name="Aluri S."/>
            <person name="Balachadran M.T."/>
            <person name="Sivarajan S.R."/>
            <person name="Patrignani A."/>
            <person name="Gruter S."/>
            <person name="Poveda L."/>
            <person name="Shimizu-Inatsugi R."/>
            <person name="Baeten J."/>
            <person name="Francoijs K.J."/>
            <person name="Nataraja K.N."/>
            <person name="Reddy Y.A.N."/>
            <person name="Phadnis S."/>
            <person name="Ravikumar R.L."/>
            <person name="Schlapbach R."/>
            <person name="Sreeman S.M."/>
            <person name="Shimizu K.K."/>
        </authorList>
    </citation>
    <scope>NUCLEOTIDE SEQUENCE</scope>
</reference>
<sequence length="79" mass="9163">MFYHEVNSMMMVQHKNIVRILGYCSDTQGHAMEINGRYVMAEVRERLLCLEYLSKGSLENHLKGNIPLFSKCSHSDRSN</sequence>
<protein>
    <recommendedName>
        <fullName evidence="3">Protein kinase domain-containing protein</fullName>
    </recommendedName>
</protein>
<name>A0AAV5FKF1_ELECO</name>
<dbReference type="Gene3D" id="1.10.510.10">
    <property type="entry name" value="Transferase(Phosphotransferase) domain 1"/>
    <property type="match status" value="1"/>
</dbReference>
<dbReference type="PANTHER" id="PTHR45707">
    <property type="entry name" value="C2 CALCIUM/LIPID-BINDING PLANT PHOSPHORIBOSYLTRANSFERASE FAMILY PROTEIN"/>
    <property type="match status" value="1"/>
</dbReference>
<dbReference type="PANTHER" id="PTHR45707:SF50">
    <property type="entry name" value="VESICLE-ASSOCIATED PROTEIN 1-1"/>
    <property type="match status" value="1"/>
</dbReference>
<evidence type="ECO:0000313" key="2">
    <source>
        <dbReference type="Proteomes" id="UP001054889"/>
    </source>
</evidence>
<reference evidence="1" key="2">
    <citation type="submission" date="2021-12" db="EMBL/GenBank/DDBJ databases">
        <title>Resequencing data analysis of finger millet.</title>
        <authorList>
            <person name="Hatakeyama M."/>
            <person name="Aluri S."/>
            <person name="Balachadran M.T."/>
            <person name="Sivarajan S.R."/>
            <person name="Poveda L."/>
            <person name="Shimizu-Inatsugi R."/>
            <person name="Schlapbach R."/>
            <person name="Sreeman S.M."/>
            <person name="Shimizu K.K."/>
        </authorList>
    </citation>
    <scope>NUCLEOTIDE SEQUENCE</scope>
</reference>
<proteinExistence type="predicted"/>
<dbReference type="EMBL" id="BQKI01000088">
    <property type="protein sequence ID" value="GJN35299.1"/>
    <property type="molecule type" value="Genomic_DNA"/>
</dbReference>
<organism evidence="1 2">
    <name type="scientific">Eleusine coracana subsp. coracana</name>
    <dbReference type="NCBI Taxonomy" id="191504"/>
    <lineage>
        <taxon>Eukaryota</taxon>
        <taxon>Viridiplantae</taxon>
        <taxon>Streptophyta</taxon>
        <taxon>Embryophyta</taxon>
        <taxon>Tracheophyta</taxon>
        <taxon>Spermatophyta</taxon>
        <taxon>Magnoliopsida</taxon>
        <taxon>Liliopsida</taxon>
        <taxon>Poales</taxon>
        <taxon>Poaceae</taxon>
        <taxon>PACMAD clade</taxon>
        <taxon>Chloridoideae</taxon>
        <taxon>Cynodonteae</taxon>
        <taxon>Eleusininae</taxon>
        <taxon>Eleusine</taxon>
    </lineage>
</organism>
<dbReference type="SUPFAM" id="SSF56112">
    <property type="entry name" value="Protein kinase-like (PK-like)"/>
    <property type="match status" value="1"/>
</dbReference>